<keyword evidence="4" id="KW-0967">Endosome</keyword>
<accession>A0ABD6EHE0</accession>
<dbReference type="Pfam" id="PF23138">
    <property type="entry name" value="CTLH_Armc9"/>
    <property type="match status" value="1"/>
</dbReference>
<comment type="caution">
    <text evidence="6">The sequence shown here is derived from an EMBL/GenBank/DDBJ whole genome shotgun (WGS) entry which is preliminary data.</text>
</comment>
<organism evidence="6 7">
    <name type="scientific">Gnathostoma spinigerum</name>
    <dbReference type="NCBI Taxonomy" id="75299"/>
    <lineage>
        <taxon>Eukaryota</taxon>
        <taxon>Metazoa</taxon>
        <taxon>Ecdysozoa</taxon>
        <taxon>Nematoda</taxon>
        <taxon>Chromadorea</taxon>
        <taxon>Rhabditida</taxon>
        <taxon>Spirurina</taxon>
        <taxon>Gnathostomatomorpha</taxon>
        <taxon>Gnathostomatoidea</taxon>
        <taxon>Gnathostomatidae</taxon>
        <taxon>Gnathostoma</taxon>
    </lineage>
</organism>
<comment type="subcellular location">
    <subcellularLocation>
        <location evidence="1">Early endosome</location>
    </subcellularLocation>
    <subcellularLocation>
        <location evidence="2">Late endosome</location>
    </subcellularLocation>
</comment>
<gene>
    <name evidence="6" type="ORF">AB6A40_005340</name>
</gene>
<dbReference type="InterPro" id="IPR039724">
    <property type="entry name" value="WDR91"/>
</dbReference>
<name>A0ABD6EHE0_9BILA</name>
<dbReference type="InterPro" id="IPR006594">
    <property type="entry name" value="LisH"/>
</dbReference>
<sequence length="244" mass="28765">MTDGVALVDSLVRDYLAFRGMTKTLESFDAECRTERDLKFSVSRVVGELFAAIENRQIDRIREIWNYFNTKVFNNLSDEQSEMAVHLEMDIYRLYLVSCVQQKQRNSCFEFFERMCDYLRGNPSWNEWYTIPFVNDPRTHETFRMYFTKEWQQKFAVSLHNFLAIAFDRLEVPLLVQCVSVVLESNDDETMNTTNRTRRPHLASLSEEVMDDFSIIAQGPKNRTSSKSSLRALLRNITSKRDKE</sequence>
<evidence type="ECO:0000256" key="2">
    <source>
        <dbReference type="ARBA" id="ARBA00004603"/>
    </source>
</evidence>
<dbReference type="GO" id="GO:0005770">
    <property type="term" value="C:late endosome"/>
    <property type="evidence" value="ECO:0007669"/>
    <property type="project" value="UniProtKB-SubCell"/>
</dbReference>
<evidence type="ECO:0000313" key="7">
    <source>
        <dbReference type="Proteomes" id="UP001608902"/>
    </source>
</evidence>
<keyword evidence="7" id="KW-1185">Reference proteome</keyword>
<evidence type="ECO:0000256" key="3">
    <source>
        <dbReference type="ARBA" id="ARBA00006128"/>
    </source>
</evidence>
<comment type="similarity">
    <text evidence="3">Belongs to the WD repeat WDR91 family.</text>
</comment>
<dbReference type="PANTHER" id="PTHR13083:SF3">
    <property type="entry name" value="WD REPEAT-CONTAINING PROTEIN 91"/>
    <property type="match status" value="1"/>
</dbReference>
<feature type="domain" description="ARMC9 CTLH-like" evidence="5">
    <location>
        <begin position="61"/>
        <end position="167"/>
    </location>
</feature>
<evidence type="ECO:0000259" key="5">
    <source>
        <dbReference type="Pfam" id="PF23138"/>
    </source>
</evidence>
<reference evidence="6 7" key="1">
    <citation type="submission" date="2024-08" db="EMBL/GenBank/DDBJ databases">
        <title>Gnathostoma spinigerum genome.</title>
        <authorList>
            <person name="Gonzalez-Bertolin B."/>
            <person name="Monzon S."/>
            <person name="Zaballos A."/>
            <person name="Jimenez P."/>
            <person name="Dekumyoy P."/>
            <person name="Varona S."/>
            <person name="Cuesta I."/>
            <person name="Sumanam S."/>
            <person name="Adisakwattana P."/>
            <person name="Gasser R.B."/>
            <person name="Hernandez-Gonzalez A."/>
            <person name="Young N.D."/>
            <person name="Perteguer M.J."/>
        </authorList>
    </citation>
    <scope>NUCLEOTIDE SEQUENCE [LARGE SCALE GENOMIC DNA]</scope>
    <source>
        <strain evidence="6">AL3</strain>
        <tissue evidence="6">Liver</tissue>
    </source>
</reference>
<dbReference type="PANTHER" id="PTHR13083">
    <property type="entry name" value="WD REPEAT-CONTAINING PROTEIN 91"/>
    <property type="match status" value="1"/>
</dbReference>
<proteinExistence type="inferred from homology"/>
<dbReference type="EMBL" id="JBGFUD010003357">
    <property type="protein sequence ID" value="MFH4978631.1"/>
    <property type="molecule type" value="Genomic_DNA"/>
</dbReference>
<dbReference type="Proteomes" id="UP001608902">
    <property type="component" value="Unassembled WGS sequence"/>
</dbReference>
<evidence type="ECO:0000313" key="6">
    <source>
        <dbReference type="EMBL" id="MFH4978631.1"/>
    </source>
</evidence>
<dbReference type="PROSITE" id="PS50896">
    <property type="entry name" value="LISH"/>
    <property type="match status" value="1"/>
</dbReference>
<evidence type="ECO:0000256" key="1">
    <source>
        <dbReference type="ARBA" id="ARBA00004412"/>
    </source>
</evidence>
<dbReference type="AlphaFoldDB" id="A0ABD6EHE0"/>
<protein>
    <recommendedName>
        <fullName evidence="5">ARMC9 CTLH-like domain-containing protein</fullName>
    </recommendedName>
</protein>
<evidence type="ECO:0000256" key="4">
    <source>
        <dbReference type="ARBA" id="ARBA00022753"/>
    </source>
</evidence>
<dbReference type="InterPro" id="IPR056327">
    <property type="entry name" value="ARMC9_CTLH-like_dom"/>
</dbReference>
<dbReference type="GO" id="GO:0005769">
    <property type="term" value="C:early endosome"/>
    <property type="evidence" value="ECO:0007669"/>
    <property type="project" value="UniProtKB-SubCell"/>
</dbReference>